<dbReference type="GO" id="GO:0016020">
    <property type="term" value="C:membrane"/>
    <property type="evidence" value="ECO:0007669"/>
    <property type="project" value="UniProtKB-SubCell"/>
</dbReference>
<feature type="region of interest" description="Disordered" evidence="6">
    <location>
        <begin position="284"/>
        <end position="303"/>
    </location>
</feature>
<proteinExistence type="inferred from homology"/>
<evidence type="ECO:0000256" key="7">
    <source>
        <dbReference type="SAM" id="Phobius"/>
    </source>
</evidence>
<feature type="domain" description="EamA" evidence="8">
    <location>
        <begin position="142"/>
        <end position="274"/>
    </location>
</feature>
<feature type="transmembrane region" description="Helical" evidence="7">
    <location>
        <begin position="257"/>
        <end position="279"/>
    </location>
</feature>
<dbReference type="Proteomes" id="UP001139207">
    <property type="component" value="Unassembled WGS sequence"/>
</dbReference>
<dbReference type="EMBL" id="JALIEA010000010">
    <property type="protein sequence ID" value="MCJ7857687.1"/>
    <property type="molecule type" value="Genomic_DNA"/>
</dbReference>
<feature type="transmembrane region" description="Helical" evidence="7">
    <location>
        <begin position="114"/>
        <end position="134"/>
    </location>
</feature>
<keyword evidence="5 7" id="KW-0472">Membrane</keyword>
<dbReference type="InterPro" id="IPR037185">
    <property type="entry name" value="EmrE-like"/>
</dbReference>
<feature type="transmembrane region" description="Helical" evidence="7">
    <location>
        <begin position="140"/>
        <end position="158"/>
    </location>
</feature>
<gene>
    <name evidence="9" type="ORF">MUN33_03010</name>
</gene>
<feature type="transmembrane region" description="Helical" evidence="7">
    <location>
        <begin position="170"/>
        <end position="188"/>
    </location>
</feature>
<feature type="transmembrane region" description="Helical" evidence="7">
    <location>
        <begin position="88"/>
        <end position="107"/>
    </location>
</feature>
<evidence type="ECO:0000256" key="1">
    <source>
        <dbReference type="ARBA" id="ARBA00004141"/>
    </source>
</evidence>
<dbReference type="RefSeq" id="WP_244803427.1">
    <property type="nucleotide sequence ID" value="NZ_JALIEA010000010.1"/>
</dbReference>
<dbReference type="InterPro" id="IPR050638">
    <property type="entry name" value="AA-Vitamin_Transporters"/>
</dbReference>
<dbReference type="SUPFAM" id="SSF103481">
    <property type="entry name" value="Multidrug resistance efflux transporter EmrE"/>
    <property type="match status" value="2"/>
</dbReference>
<dbReference type="PANTHER" id="PTHR32322:SF2">
    <property type="entry name" value="EAMA DOMAIN-CONTAINING PROTEIN"/>
    <property type="match status" value="1"/>
</dbReference>
<keyword evidence="3 7" id="KW-0812">Transmembrane</keyword>
<dbReference type="AlphaFoldDB" id="A0A9X1WJV7"/>
<feature type="transmembrane region" description="Helical" evidence="7">
    <location>
        <begin position="200"/>
        <end position="219"/>
    </location>
</feature>
<sequence>MSITRSSALVLGSCASLQFGAATAVGLFGSLGTWGVTFLRLSIAGALLLLVARPALRAWSRGDWRAVVFFAVMMAAMNGFFYASLDRIPMSAAVAIEFIGPLVYAGLTSRRRGDLVWVGLAAAGMAVLGLEALSDAALDPVGMLLALVAGVFWVGYIVGSAAVGRRIAGTGGLAVAMLLGGLMLAPVGRGAVDGLTAEPWLLVPAVATALLASVIPYSLELAALRQLPAAVFSVLISLEPAFAALAGFALLDQEMTAMRGVTIVLVIAASVGITCSAHLRTARPQKEGHVRRPLLRRRTPSPQ</sequence>
<feature type="transmembrane region" description="Helical" evidence="7">
    <location>
        <begin position="34"/>
        <end position="52"/>
    </location>
</feature>
<evidence type="ECO:0000256" key="4">
    <source>
        <dbReference type="ARBA" id="ARBA00022989"/>
    </source>
</evidence>
<feature type="transmembrane region" description="Helical" evidence="7">
    <location>
        <begin position="231"/>
        <end position="251"/>
    </location>
</feature>
<comment type="similarity">
    <text evidence="2">Belongs to the EamA transporter family.</text>
</comment>
<evidence type="ECO:0000256" key="6">
    <source>
        <dbReference type="SAM" id="MobiDB-lite"/>
    </source>
</evidence>
<feature type="compositionally biased region" description="Basic residues" evidence="6">
    <location>
        <begin position="291"/>
        <end position="303"/>
    </location>
</feature>
<feature type="transmembrane region" description="Helical" evidence="7">
    <location>
        <begin position="64"/>
        <end position="82"/>
    </location>
</feature>
<protein>
    <submittedName>
        <fullName evidence="9">EamA family transporter</fullName>
    </submittedName>
</protein>
<comment type="subcellular location">
    <subcellularLocation>
        <location evidence="1">Membrane</location>
        <topology evidence="1">Multi-pass membrane protein</topology>
    </subcellularLocation>
</comment>
<dbReference type="InterPro" id="IPR000620">
    <property type="entry name" value="EamA_dom"/>
</dbReference>
<name>A0A9X1WJV7_9CORY</name>
<evidence type="ECO:0000256" key="5">
    <source>
        <dbReference type="ARBA" id="ARBA00023136"/>
    </source>
</evidence>
<keyword evidence="4 7" id="KW-1133">Transmembrane helix</keyword>
<dbReference type="PANTHER" id="PTHR32322">
    <property type="entry name" value="INNER MEMBRANE TRANSPORTER"/>
    <property type="match status" value="1"/>
</dbReference>
<evidence type="ECO:0000259" key="8">
    <source>
        <dbReference type="Pfam" id="PF00892"/>
    </source>
</evidence>
<evidence type="ECO:0000313" key="9">
    <source>
        <dbReference type="EMBL" id="MCJ7857687.1"/>
    </source>
</evidence>
<keyword evidence="10" id="KW-1185">Reference proteome</keyword>
<comment type="caution">
    <text evidence="9">The sequence shown here is derived from an EMBL/GenBank/DDBJ whole genome shotgun (WGS) entry which is preliminary data.</text>
</comment>
<evidence type="ECO:0000313" key="10">
    <source>
        <dbReference type="Proteomes" id="UP001139207"/>
    </source>
</evidence>
<evidence type="ECO:0000256" key="3">
    <source>
        <dbReference type="ARBA" id="ARBA00022692"/>
    </source>
</evidence>
<reference evidence="9" key="1">
    <citation type="submission" date="2022-04" db="EMBL/GenBank/DDBJ databases">
        <title>Corynebacterium kalidii LD5P10.</title>
        <authorList>
            <person name="Sun J.Q."/>
        </authorList>
    </citation>
    <scope>NUCLEOTIDE SEQUENCE</scope>
    <source>
        <strain evidence="9">LD5P10</strain>
    </source>
</reference>
<dbReference type="Pfam" id="PF00892">
    <property type="entry name" value="EamA"/>
    <property type="match status" value="1"/>
</dbReference>
<evidence type="ECO:0000256" key="2">
    <source>
        <dbReference type="ARBA" id="ARBA00007362"/>
    </source>
</evidence>
<accession>A0A9X1WJV7</accession>
<organism evidence="9 10">
    <name type="scientific">Corynebacterium kalidii</name>
    <dbReference type="NCBI Taxonomy" id="2931982"/>
    <lineage>
        <taxon>Bacteria</taxon>
        <taxon>Bacillati</taxon>
        <taxon>Actinomycetota</taxon>
        <taxon>Actinomycetes</taxon>
        <taxon>Mycobacteriales</taxon>
        <taxon>Corynebacteriaceae</taxon>
        <taxon>Corynebacterium</taxon>
    </lineage>
</organism>